<dbReference type="Pfam" id="PF07244">
    <property type="entry name" value="POTRA"/>
    <property type="match status" value="1"/>
</dbReference>
<reference evidence="5 6" key="1">
    <citation type="submission" date="2019-02" db="EMBL/GenBank/DDBJ databases">
        <title>Bacterial novel species Emticicia sp. 17J42-9 isolated from soil.</title>
        <authorList>
            <person name="Jung H.-Y."/>
        </authorList>
    </citation>
    <scope>NUCLEOTIDE SEQUENCE [LARGE SCALE GENOMIC DNA]</scope>
    <source>
        <strain evidence="5 6">17J42-9</strain>
    </source>
</reference>
<name>A0A4Q5LXX4_9BACT</name>
<dbReference type="OrthoDB" id="9768717at2"/>
<dbReference type="InterPro" id="IPR010827">
    <property type="entry name" value="BamA/TamA_POTRA"/>
</dbReference>
<evidence type="ECO:0000313" key="5">
    <source>
        <dbReference type="EMBL" id="RYU94373.1"/>
    </source>
</evidence>
<comment type="subcellular location">
    <subcellularLocation>
        <location evidence="1">Membrane</location>
    </subcellularLocation>
</comment>
<protein>
    <submittedName>
        <fullName evidence="5">Outer membrane protein assembly factor</fullName>
    </submittedName>
</protein>
<feature type="chain" id="PRO_5020768641" evidence="3">
    <location>
        <begin position="23"/>
        <end position="464"/>
    </location>
</feature>
<evidence type="ECO:0000256" key="1">
    <source>
        <dbReference type="ARBA" id="ARBA00004370"/>
    </source>
</evidence>
<dbReference type="InterPro" id="IPR034746">
    <property type="entry name" value="POTRA"/>
</dbReference>
<accession>A0A4Q5LXX4</accession>
<keyword evidence="6" id="KW-1185">Reference proteome</keyword>
<dbReference type="EMBL" id="SEWF01000026">
    <property type="protein sequence ID" value="RYU94373.1"/>
    <property type="molecule type" value="Genomic_DNA"/>
</dbReference>
<dbReference type="InterPro" id="IPR000184">
    <property type="entry name" value="Bac_surfAg_D15"/>
</dbReference>
<evidence type="ECO:0000256" key="3">
    <source>
        <dbReference type="SAM" id="SignalP"/>
    </source>
</evidence>
<evidence type="ECO:0000313" key="6">
    <source>
        <dbReference type="Proteomes" id="UP000293162"/>
    </source>
</evidence>
<keyword evidence="2" id="KW-0472">Membrane</keyword>
<proteinExistence type="predicted"/>
<dbReference type="Gene3D" id="3.10.20.310">
    <property type="entry name" value="membrane protein fhac"/>
    <property type="match status" value="1"/>
</dbReference>
<dbReference type="PROSITE" id="PS51779">
    <property type="entry name" value="POTRA"/>
    <property type="match status" value="1"/>
</dbReference>
<organism evidence="5 6">
    <name type="scientific">Emticicia agri</name>
    <dbReference type="NCBI Taxonomy" id="2492393"/>
    <lineage>
        <taxon>Bacteria</taxon>
        <taxon>Pseudomonadati</taxon>
        <taxon>Bacteroidota</taxon>
        <taxon>Cytophagia</taxon>
        <taxon>Cytophagales</taxon>
        <taxon>Leadbetterellaceae</taxon>
        <taxon>Emticicia</taxon>
    </lineage>
</organism>
<gene>
    <name evidence="5" type="ORF">EWM59_17160</name>
</gene>
<dbReference type="RefSeq" id="WP_130022462.1">
    <property type="nucleotide sequence ID" value="NZ_SEWF01000026.1"/>
</dbReference>
<dbReference type="Proteomes" id="UP000293162">
    <property type="component" value="Unassembled WGS sequence"/>
</dbReference>
<dbReference type="Pfam" id="PF01103">
    <property type="entry name" value="Omp85"/>
    <property type="match status" value="1"/>
</dbReference>
<evidence type="ECO:0000259" key="4">
    <source>
        <dbReference type="PROSITE" id="PS51779"/>
    </source>
</evidence>
<feature type="signal peptide" evidence="3">
    <location>
        <begin position="1"/>
        <end position="22"/>
    </location>
</feature>
<feature type="domain" description="POTRA" evidence="4">
    <location>
        <begin position="26"/>
        <end position="102"/>
    </location>
</feature>
<dbReference type="Gene3D" id="2.40.160.50">
    <property type="entry name" value="membrane protein fhac: a member of the omp85/tpsb transporter family"/>
    <property type="match status" value="1"/>
</dbReference>
<dbReference type="GO" id="GO:0019867">
    <property type="term" value="C:outer membrane"/>
    <property type="evidence" value="ECO:0007669"/>
    <property type="project" value="InterPro"/>
</dbReference>
<comment type="caution">
    <text evidence="5">The sequence shown here is derived from an EMBL/GenBank/DDBJ whole genome shotgun (WGS) entry which is preliminary data.</text>
</comment>
<sequence>MNKFRFFFVFCFLQVCYCQGFAADSVFVRQILIKGNVRTKDKIILREVGVRPGDSLKKALMNEVLETDRRKIVNTNLFIAVNIAVIDISDSVIDLEIEVKERLYFVAFPVFYLADRNFNEWWYERKRDLKRTIYGVYSKHSNLTGNNDQLKLRAEFGFVPNFEIAYSTPYLDKDLTKRISVGVLYVMNKTMAYRTWQDKLQFFQSESKQRERLYIYSVFSQRKGFYQNQQLELSYTQVQIGDTIAVLNPNYLLEARQKQNYFLASYAYVYDKRDNRQYALDGYSVSFGATKYGLLPSDNINLFSLSAGFTQYIPLGKKFYANYSVRGRVSFPKTQPFLQTLGLGYRNDLVRGYELYVIDGQRYGLIKTNLKYQLFNRTFDLKKYLKIKQFNTFPIAAYLNSFIDVGYVKNEFSAWNNSRLANKLIAGTGLGLDVVTFYNVVGRINYSLNGLGERRVFFAVTRDF</sequence>
<keyword evidence="3" id="KW-0732">Signal</keyword>
<dbReference type="AlphaFoldDB" id="A0A4Q5LXX4"/>
<evidence type="ECO:0000256" key="2">
    <source>
        <dbReference type="ARBA" id="ARBA00023136"/>
    </source>
</evidence>